<sequence>MNMPRDEYGMNAGMAAAFLAQQSSTDLRMALYALGVKGRMQAKNTSNRLALMDVVKRSNLRDVAMEAMLDDKAMKASRVQEHTSSPEHGGDAVAAIGAQ</sequence>
<evidence type="ECO:0000313" key="1">
    <source>
        <dbReference type="EMBL" id="KAK1867162.1"/>
    </source>
</evidence>
<gene>
    <name evidence="1" type="ORF">I4F81_009671</name>
</gene>
<evidence type="ECO:0000313" key="2">
    <source>
        <dbReference type="Proteomes" id="UP000798662"/>
    </source>
</evidence>
<dbReference type="EMBL" id="CM020620">
    <property type="protein sequence ID" value="KAK1867162.1"/>
    <property type="molecule type" value="Genomic_DNA"/>
</dbReference>
<keyword evidence="2" id="KW-1185">Reference proteome</keyword>
<reference evidence="1" key="1">
    <citation type="submission" date="2019-11" db="EMBL/GenBank/DDBJ databases">
        <title>Nori genome reveals adaptations in red seaweeds to the harsh intertidal environment.</title>
        <authorList>
            <person name="Wang D."/>
            <person name="Mao Y."/>
        </authorList>
    </citation>
    <scope>NUCLEOTIDE SEQUENCE</scope>
    <source>
        <tissue evidence="1">Gametophyte</tissue>
    </source>
</reference>
<organism evidence="1 2">
    <name type="scientific">Pyropia yezoensis</name>
    <name type="common">Susabi-nori</name>
    <name type="synonym">Porphyra yezoensis</name>
    <dbReference type="NCBI Taxonomy" id="2788"/>
    <lineage>
        <taxon>Eukaryota</taxon>
        <taxon>Rhodophyta</taxon>
        <taxon>Bangiophyceae</taxon>
        <taxon>Bangiales</taxon>
        <taxon>Bangiaceae</taxon>
        <taxon>Pyropia</taxon>
    </lineage>
</organism>
<name>A0ACC3CBJ7_PYRYE</name>
<proteinExistence type="predicted"/>
<comment type="caution">
    <text evidence="1">The sequence shown here is derived from an EMBL/GenBank/DDBJ whole genome shotgun (WGS) entry which is preliminary data.</text>
</comment>
<dbReference type="Proteomes" id="UP000798662">
    <property type="component" value="Chromosome 3"/>
</dbReference>
<accession>A0ACC3CBJ7</accession>
<protein>
    <submittedName>
        <fullName evidence="1">Uncharacterized protein</fullName>
    </submittedName>
</protein>